<dbReference type="GO" id="GO:0004141">
    <property type="term" value="F:dethiobiotin synthase activity"/>
    <property type="evidence" value="ECO:0007669"/>
    <property type="project" value="TreeGrafter"/>
</dbReference>
<reference evidence="3" key="1">
    <citation type="submission" date="2022-08" db="EMBL/GenBank/DDBJ databases">
        <authorList>
            <consortium name="DOE Joint Genome Institute"/>
            <person name="Min B."/>
            <person name="Sierra-Patev S."/>
            <person name="Naranjo-Ortiz M."/>
            <person name="Looney B."/>
            <person name="Konkel Z."/>
            <person name="Slot J.C."/>
            <person name="Sakamoto Y."/>
            <person name="Steenwyk J.L."/>
            <person name="Rokas A."/>
            <person name="Carro J."/>
            <person name="Camarero S."/>
            <person name="Ferreira P."/>
            <person name="Molpeceres G."/>
            <person name="Ruiz-duenas F.J."/>
            <person name="Serrano A."/>
            <person name="Henrissat B."/>
            <person name="Drula E."/>
            <person name="Hughes K.W."/>
            <person name="Mata J.L."/>
            <person name="Ishikawa N.K."/>
            <person name="Vargas-Isla R."/>
            <person name="Ushijima S."/>
            <person name="Smith C.A."/>
            <person name="Ahrendt S."/>
            <person name="Andreopoulos W."/>
            <person name="He G."/>
            <person name="LaButti K."/>
            <person name="Lipzen A."/>
            <person name="Ng V."/>
            <person name="Riley R."/>
            <person name="Sandor L."/>
            <person name="Barry K."/>
            <person name="Martinez A.T."/>
            <person name="Xiao Y."/>
            <person name="Gibbons J.G."/>
            <person name="Terashima K."/>
            <person name="Hibbett D.S."/>
            <person name="Grigoriev I.V."/>
        </authorList>
    </citation>
    <scope>NUCLEOTIDE SEQUENCE</scope>
    <source>
        <strain evidence="3">ET3784</strain>
    </source>
</reference>
<accession>A0AA38JKA0</accession>
<dbReference type="EMBL" id="JANVFO010000014">
    <property type="protein sequence ID" value="KAJ3734254.1"/>
    <property type="molecule type" value="Genomic_DNA"/>
</dbReference>
<evidence type="ECO:0000313" key="3">
    <source>
        <dbReference type="EMBL" id="KAJ3734254.1"/>
    </source>
</evidence>
<dbReference type="InterPro" id="IPR015424">
    <property type="entry name" value="PyrdxlP-dep_Trfase"/>
</dbReference>
<protein>
    <recommendedName>
        <fullName evidence="5">PLP-dependent transferase</fullName>
    </recommendedName>
</protein>
<name>A0AA38JKA0_9AGAR</name>
<evidence type="ECO:0000256" key="1">
    <source>
        <dbReference type="ARBA" id="ARBA00022576"/>
    </source>
</evidence>
<gene>
    <name evidence="3" type="ORF">DFJ43DRAFT_1222707</name>
</gene>
<dbReference type="AlphaFoldDB" id="A0AA38JKA0"/>
<dbReference type="GO" id="GO:0005739">
    <property type="term" value="C:mitochondrion"/>
    <property type="evidence" value="ECO:0007669"/>
    <property type="project" value="TreeGrafter"/>
</dbReference>
<dbReference type="Proteomes" id="UP001176059">
    <property type="component" value="Unassembled WGS sequence"/>
</dbReference>
<dbReference type="PANTHER" id="PTHR42684">
    <property type="entry name" value="ADENOSYLMETHIONINE-8-AMINO-7-OXONONANOATE AMINOTRANSFERASE"/>
    <property type="match status" value="1"/>
</dbReference>
<proteinExistence type="predicted"/>
<dbReference type="PANTHER" id="PTHR42684:SF3">
    <property type="entry name" value="ADENOSYLMETHIONINE-8-AMINO-7-OXONONANOATE AMINOTRANSFERASE"/>
    <property type="match status" value="1"/>
</dbReference>
<keyword evidence="4" id="KW-1185">Reference proteome</keyword>
<dbReference type="GO" id="GO:0004015">
    <property type="term" value="F:adenosylmethionine-8-amino-7-oxononanoate transaminase activity"/>
    <property type="evidence" value="ECO:0007669"/>
    <property type="project" value="TreeGrafter"/>
</dbReference>
<dbReference type="GO" id="GO:0009102">
    <property type="term" value="P:biotin biosynthetic process"/>
    <property type="evidence" value="ECO:0007669"/>
    <property type="project" value="TreeGrafter"/>
</dbReference>
<reference evidence="3" key="2">
    <citation type="journal article" date="2023" name="Proc. Natl. Acad. Sci. U.S.A.">
        <title>A global phylogenomic analysis of the shiitake genus Lentinula.</title>
        <authorList>
            <person name="Sierra-Patev S."/>
            <person name="Min B."/>
            <person name="Naranjo-Ortiz M."/>
            <person name="Looney B."/>
            <person name="Konkel Z."/>
            <person name="Slot J.C."/>
            <person name="Sakamoto Y."/>
            <person name="Steenwyk J.L."/>
            <person name="Rokas A."/>
            <person name="Carro J."/>
            <person name="Camarero S."/>
            <person name="Ferreira P."/>
            <person name="Molpeceres G."/>
            <person name="Ruiz-Duenas F.J."/>
            <person name="Serrano A."/>
            <person name="Henrissat B."/>
            <person name="Drula E."/>
            <person name="Hughes K.W."/>
            <person name="Mata J.L."/>
            <person name="Ishikawa N.K."/>
            <person name="Vargas-Isla R."/>
            <person name="Ushijima S."/>
            <person name="Smith C.A."/>
            <person name="Donoghue J."/>
            <person name="Ahrendt S."/>
            <person name="Andreopoulos W."/>
            <person name="He G."/>
            <person name="LaButti K."/>
            <person name="Lipzen A."/>
            <person name="Ng V."/>
            <person name="Riley R."/>
            <person name="Sandor L."/>
            <person name="Barry K."/>
            <person name="Martinez A.T."/>
            <person name="Xiao Y."/>
            <person name="Gibbons J.G."/>
            <person name="Terashima K."/>
            <person name="Grigoriev I.V."/>
            <person name="Hibbett D."/>
        </authorList>
    </citation>
    <scope>NUCLEOTIDE SEQUENCE</scope>
    <source>
        <strain evidence="3">ET3784</strain>
    </source>
</reference>
<keyword evidence="1" id="KW-0032">Aminotransferase</keyword>
<dbReference type="Gene3D" id="3.40.640.10">
    <property type="entry name" value="Type I PLP-dependent aspartate aminotransferase-like (Major domain)"/>
    <property type="match status" value="1"/>
</dbReference>
<comment type="caution">
    <text evidence="3">The sequence shown here is derived from an EMBL/GenBank/DDBJ whole genome shotgun (WGS) entry which is preliminary data.</text>
</comment>
<keyword evidence="2" id="KW-0808">Transferase</keyword>
<evidence type="ECO:0000256" key="2">
    <source>
        <dbReference type="ARBA" id="ARBA00022679"/>
    </source>
</evidence>
<dbReference type="SUPFAM" id="SSF53383">
    <property type="entry name" value="PLP-dependent transferases"/>
    <property type="match status" value="1"/>
</dbReference>
<sequence>MVIRDYLDNYLSERGIDFTVLPENPGKKNLKTRKKSSRLRKDLLSSPPIPRVLSHPGLSPTTPVSLIYRINGRKNENKIWWALVMNEPTEQPTELAALVFEPLLLGAGGIPSLHPFRSILNVLPTSSLQVAHPNLNLRLRMCRRTSPPPFPSNNLRKLLGNAHTDMTVYAKMLIGGLIPLAVTLASREFGKKLGGKEDVLLHGHSYTAHAIGCEVANELEALWSVMKVERNGQEKLCR</sequence>
<evidence type="ECO:0000313" key="4">
    <source>
        <dbReference type="Proteomes" id="UP001176059"/>
    </source>
</evidence>
<organism evidence="3 4">
    <name type="scientific">Lentinula guzmanii</name>
    <dbReference type="NCBI Taxonomy" id="2804957"/>
    <lineage>
        <taxon>Eukaryota</taxon>
        <taxon>Fungi</taxon>
        <taxon>Dikarya</taxon>
        <taxon>Basidiomycota</taxon>
        <taxon>Agaricomycotina</taxon>
        <taxon>Agaricomycetes</taxon>
        <taxon>Agaricomycetidae</taxon>
        <taxon>Agaricales</taxon>
        <taxon>Marasmiineae</taxon>
        <taxon>Omphalotaceae</taxon>
        <taxon>Lentinula</taxon>
    </lineage>
</organism>
<evidence type="ECO:0008006" key="5">
    <source>
        <dbReference type="Google" id="ProtNLM"/>
    </source>
</evidence>
<dbReference type="InterPro" id="IPR015421">
    <property type="entry name" value="PyrdxlP-dep_Trfase_major"/>
</dbReference>